<protein>
    <submittedName>
        <fullName evidence="5">Oxidoreductase vrtI</fullName>
    </submittedName>
</protein>
<comment type="caution">
    <text evidence="5">The sequence shown here is derived from an EMBL/GenBank/DDBJ whole genome shotgun (WGS) entry which is preliminary data.</text>
</comment>
<proteinExistence type="inferred from homology"/>
<dbReference type="AlphaFoldDB" id="A0A5N5D0E3"/>
<dbReference type="InterPro" id="IPR026992">
    <property type="entry name" value="DIOX_N"/>
</dbReference>
<feature type="domain" description="Fe2OG dioxygenase" evidence="4">
    <location>
        <begin position="198"/>
        <end position="304"/>
    </location>
</feature>
<sequence length="360" mass="41150">MGSISAPSVSQELADLPCLNIAKIYAKDGLEIQRLLEAGQKYGFFYLDLRTEMSKQFLEDWESTLRFMDGYFHRDISEKMKDARNSDTHGYEPVGTSAGSSENHRDCYESLKVRWPQQEKTGDLIDASSRKQWLQMSDDEMAIKAPQLPPTVLKNYDHFKRFQTFCHETCMEILDCMSSALGMDGDASLTLKHRAGRPTLSTLSLFLYPKQEGPSELVGHNKHTDLGTLTFLLCEQWGLQVLRPDTGAWHWVEPRRGHAIINVGDALRFLSGDRLLSAVHRVAPHGGAEYQDHDRYSIVYFLRPENDVTYRNAKGEFVTAKQWHDEKFDVFRLEHEQQEKAPILCGGMERRGNFVGTIKV</sequence>
<dbReference type="SUPFAM" id="SSF51197">
    <property type="entry name" value="Clavaminate synthase-like"/>
    <property type="match status" value="1"/>
</dbReference>
<name>A0A5N5D0E3_9PEZI</name>
<dbReference type="OrthoDB" id="288590at2759"/>
<dbReference type="Proteomes" id="UP000325902">
    <property type="component" value="Unassembled WGS sequence"/>
</dbReference>
<keyword evidence="2" id="KW-0408">Iron</keyword>
<keyword evidence="2" id="KW-0479">Metal-binding</keyword>
<dbReference type="InterPro" id="IPR005123">
    <property type="entry name" value="Oxoglu/Fe-dep_dioxygenase_dom"/>
</dbReference>
<feature type="region of interest" description="Disordered" evidence="3">
    <location>
        <begin position="83"/>
        <end position="103"/>
    </location>
</feature>
<dbReference type="PROSITE" id="PS51471">
    <property type="entry name" value="FE2OG_OXY"/>
    <property type="match status" value="1"/>
</dbReference>
<evidence type="ECO:0000256" key="2">
    <source>
        <dbReference type="RuleBase" id="RU003682"/>
    </source>
</evidence>
<gene>
    <name evidence="5" type="primary">vrtI</name>
    <name evidence="5" type="ORF">DBV05_g10246</name>
</gene>
<dbReference type="InterPro" id="IPR027443">
    <property type="entry name" value="IPNS-like_sf"/>
</dbReference>
<comment type="similarity">
    <text evidence="1 2">Belongs to the iron/ascorbate-dependent oxidoreductase family.</text>
</comment>
<dbReference type="Pfam" id="PF03171">
    <property type="entry name" value="2OG-FeII_Oxy"/>
    <property type="match status" value="1"/>
</dbReference>
<keyword evidence="2" id="KW-0560">Oxidoreductase</keyword>
<dbReference type="InterPro" id="IPR050231">
    <property type="entry name" value="Iron_ascorbate_oxido_reductase"/>
</dbReference>
<dbReference type="GO" id="GO:0046872">
    <property type="term" value="F:metal ion binding"/>
    <property type="evidence" value="ECO:0007669"/>
    <property type="project" value="UniProtKB-KW"/>
</dbReference>
<dbReference type="InterPro" id="IPR044861">
    <property type="entry name" value="IPNS-like_FE2OG_OXY"/>
</dbReference>
<dbReference type="Pfam" id="PF14226">
    <property type="entry name" value="DIOX_N"/>
    <property type="match status" value="1"/>
</dbReference>
<evidence type="ECO:0000259" key="4">
    <source>
        <dbReference type="PROSITE" id="PS51471"/>
    </source>
</evidence>
<evidence type="ECO:0000256" key="3">
    <source>
        <dbReference type="SAM" id="MobiDB-lite"/>
    </source>
</evidence>
<accession>A0A5N5D0E3</accession>
<evidence type="ECO:0000313" key="5">
    <source>
        <dbReference type="EMBL" id="KAB2571076.1"/>
    </source>
</evidence>
<reference evidence="5 6" key="1">
    <citation type="journal article" date="2019" name="Sci. Rep.">
        <title>A multi-omics analysis of the grapevine pathogen Lasiodiplodia theobromae reveals that temperature affects the expression of virulence- and pathogenicity-related genes.</title>
        <authorList>
            <person name="Felix C."/>
            <person name="Meneses R."/>
            <person name="Goncalves M.F.M."/>
            <person name="Tilleman L."/>
            <person name="Duarte A.S."/>
            <person name="Jorrin-Novo J.V."/>
            <person name="Van de Peer Y."/>
            <person name="Deforce D."/>
            <person name="Van Nieuwerburgh F."/>
            <person name="Esteves A.C."/>
            <person name="Alves A."/>
        </authorList>
    </citation>
    <scope>NUCLEOTIDE SEQUENCE [LARGE SCALE GENOMIC DNA]</scope>
    <source>
        <strain evidence="5 6">LA-SOL3</strain>
    </source>
</reference>
<dbReference type="GO" id="GO:0044283">
    <property type="term" value="P:small molecule biosynthetic process"/>
    <property type="evidence" value="ECO:0007669"/>
    <property type="project" value="UniProtKB-ARBA"/>
</dbReference>
<evidence type="ECO:0000256" key="1">
    <source>
        <dbReference type="ARBA" id="ARBA00008056"/>
    </source>
</evidence>
<dbReference type="PANTHER" id="PTHR47990">
    <property type="entry name" value="2-OXOGLUTARATE (2OG) AND FE(II)-DEPENDENT OXYGENASE SUPERFAMILY PROTEIN-RELATED"/>
    <property type="match status" value="1"/>
</dbReference>
<dbReference type="GO" id="GO:0016491">
    <property type="term" value="F:oxidoreductase activity"/>
    <property type="evidence" value="ECO:0007669"/>
    <property type="project" value="UniProtKB-KW"/>
</dbReference>
<keyword evidence="6" id="KW-1185">Reference proteome</keyword>
<organism evidence="5 6">
    <name type="scientific">Lasiodiplodia theobromae</name>
    <dbReference type="NCBI Taxonomy" id="45133"/>
    <lineage>
        <taxon>Eukaryota</taxon>
        <taxon>Fungi</taxon>
        <taxon>Dikarya</taxon>
        <taxon>Ascomycota</taxon>
        <taxon>Pezizomycotina</taxon>
        <taxon>Dothideomycetes</taxon>
        <taxon>Dothideomycetes incertae sedis</taxon>
        <taxon>Botryosphaeriales</taxon>
        <taxon>Botryosphaeriaceae</taxon>
        <taxon>Lasiodiplodia</taxon>
    </lineage>
</organism>
<evidence type="ECO:0000313" key="6">
    <source>
        <dbReference type="Proteomes" id="UP000325902"/>
    </source>
</evidence>
<dbReference type="Gene3D" id="2.60.120.330">
    <property type="entry name" value="B-lactam Antibiotic, Isopenicillin N Synthase, Chain"/>
    <property type="match status" value="1"/>
</dbReference>
<dbReference type="EMBL" id="VCHE01000112">
    <property type="protein sequence ID" value="KAB2571076.1"/>
    <property type="molecule type" value="Genomic_DNA"/>
</dbReference>